<sequence length="262" mass="31102">MALFLGRLTPDTRSRDLEDIFAKYGRITRLDIKRGTNSDYGFVEYEDPRDADEAVHKLNGHTVNGSPIVVEYAKNNGRRAGDNECFKCGREGHWARDCREGRRRSPDRDRRRSRSPRRRYSRSRSRSRSPRRDYRNRREDRDYRRDRRDSRDDRERRDDRRDDRDRRGDNREDRDNATNATNNNRERSRRDSRDDREEDRGRRDSRDDRRGSRQEERDASPAHGGARSPSPAAAAHEDIAEDRQRSPSPNQERGRSNSPEGF</sequence>
<evidence type="ECO:0000313" key="7">
    <source>
        <dbReference type="Proteomes" id="UP000807716"/>
    </source>
</evidence>
<proteinExistence type="predicted"/>
<dbReference type="PANTHER" id="PTHR48038">
    <property type="entry name" value="RIBONUCLEOPROTEIN RB97D"/>
    <property type="match status" value="1"/>
</dbReference>
<dbReference type="SUPFAM" id="SSF57756">
    <property type="entry name" value="Retrovirus zinc finger-like domains"/>
    <property type="match status" value="1"/>
</dbReference>
<feature type="compositionally biased region" description="Basic and acidic residues" evidence="3">
    <location>
        <begin position="184"/>
        <end position="220"/>
    </location>
</feature>
<feature type="compositionally biased region" description="Low complexity" evidence="3">
    <location>
        <begin position="221"/>
        <end position="234"/>
    </location>
</feature>
<dbReference type="GO" id="GO:0008270">
    <property type="term" value="F:zinc ion binding"/>
    <property type="evidence" value="ECO:0007669"/>
    <property type="project" value="UniProtKB-KW"/>
</dbReference>
<accession>A0A9P6TX26</accession>
<dbReference type="InterPro" id="IPR000504">
    <property type="entry name" value="RRM_dom"/>
</dbReference>
<name>A0A9P6TX26_9FUNG</name>
<feature type="domain" description="CCHC-type" evidence="5">
    <location>
        <begin position="85"/>
        <end position="100"/>
    </location>
</feature>
<keyword evidence="1" id="KW-0862">Zinc</keyword>
<feature type="compositionally biased region" description="Polar residues" evidence="3">
    <location>
        <begin position="246"/>
        <end position="262"/>
    </location>
</feature>
<dbReference type="GO" id="GO:0003723">
    <property type="term" value="F:RNA binding"/>
    <property type="evidence" value="ECO:0007669"/>
    <property type="project" value="UniProtKB-UniRule"/>
</dbReference>
<evidence type="ECO:0000259" key="5">
    <source>
        <dbReference type="PROSITE" id="PS50158"/>
    </source>
</evidence>
<keyword evidence="1" id="KW-0479">Metal-binding</keyword>
<dbReference type="FunFam" id="3.30.70.330:FF:000272">
    <property type="entry name" value="Serine/arginine-rich splicing factor RS2Z32"/>
    <property type="match status" value="1"/>
</dbReference>
<evidence type="ECO:0000259" key="4">
    <source>
        <dbReference type="PROSITE" id="PS50102"/>
    </source>
</evidence>
<dbReference type="OrthoDB" id="5970at2759"/>
<dbReference type="InterPro" id="IPR036875">
    <property type="entry name" value="Znf_CCHC_sf"/>
</dbReference>
<evidence type="ECO:0000313" key="6">
    <source>
        <dbReference type="EMBL" id="KAG0250353.1"/>
    </source>
</evidence>
<dbReference type="SMART" id="SM00343">
    <property type="entry name" value="ZnF_C2HC"/>
    <property type="match status" value="1"/>
</dbReference>
<dbReference type="PANTHER" id="PTHR48038:SF1">
    <property type="entry name" value="RIBONUCLEOPROTEIN RB97D"/>
    <property type="match status" value="1"/>
</dbReference>
<feature type="compositionally biased region" description="Basic and acidic residues" evidence="3">
    <location>
        <begin position="98"/>
        <end position="110"/>
    </location>
</feature>
<keyword evidence="1" id="KW-0863">Zinc-finger</keyword>
<comment type="caution">
    <text evidence="6">The sequence shown here is derived from an EMBL/GenBank/DDBJ whole genome shotgun (WGS) entry which is preliminary data.</text>
</comment>
<dbReference type="SMART" id="SM00360">
    <property type="entry name" value="RRM"/>
    <property type="match status" value="1"/>
</dbReference>
<dbReference type="Pfam" id="PF00076">
    <property type="entry name" value="RRM_1"/>
    <property type="match status" value="1"/>
</dbReference>
<feature type="domain" description="RRM" evidence="4">
    <location>
        <begin position="1"/>
        <end position="75"/>
    </location>
</feature>
<keyword evidence="7" id="KW-1185">Reference proteome</keyword>
<dbReference type="InterPro" id="IPR001878">
    <property type="entry name" value="Znf_CCHC"/>
</dbReference>
<evidence type="ECO:0000256" key="3">
    <source>
        <dbReference type="SAM" id="MobiDB-lite"/>
    </source>
</evidence>
<dbReference type="PROSITE" id="PS50158">
    <property type="entry name" value="ZF_CCHC"/>
    <property type="match status" value="1"/>
</dbReference>
<dbReference type="Pfam" id="PF00098">
    <property type="entry name" value="zf-CCHC"/>
    <property type="match status" value="1"/>
</dbReference>
<keyword evidence="2" id="KW-0694">RNA-binding</keyword>
<dbReference type="PROSITE" id="PS50102">
    <property type="entry name" value="RRM"/>
    <property type="match status" value="1"/>
</dbReference>
<dbReference type="Gene3D" id="3.30.70.330">
    <property type="match status" value="1"/>
</dbReference>
<feature type="compositionally biased region" description="Basic and acidic residues" evidence="3">
    <location>
        <begin position="235"/>
        <end position="245"/>
    </location>
</feature>
<dbReference type="Proteomes" id="UP000807716">
    <property type="component" value="Unassembled WGS sequence"/>
</dbReference>
<evidence type="ECO:0000256" key="1">
    <source>
        <dbReference type="PROSITE-ProRule" id="PRU00047"/>
    </source>
</evidence>
<dbReference type="InterPro" id="IPR035979">
    <property type="entry name" value="RBD_domain_sf"/>
</dbReference>
<organism evidence="6 7">
    <name type="scientific">Actinomortierella ambigua</name>
    <dbReference type="NCBI Taxonomy" id="1343610"/>
    <lineage>
        <taxon>Eukaryota</taxon>
        <taxon>Fungi</taxon>
        <taxon>Fungi incertae sedis</taxon>
        <taxon>Mucoromycota</taxon>
        <taxon>Mortierellomycotina</taxon>
        <taxon>Mortierellomycetes</taxon>
        <taxon>Mortierellales</taxon>
        <taxon>Mortierellaceae</taxon>
        <taxon>Actinomortierella</taxon>
    </lineage>
</organism>
<dbReference type="Gene3D" id="4.10.60.10">
    <property type="entry name" value="Zinc finger, CCHC-type"/>
    <property type="match status" value="1"/>
</dbReference>
<evidence type="ECO:0000256" key="2">
    <source>
        <dbReference type="PROSITE-ProRule" id="PRU00176"/>
    </source>
</evidence>
<dbReference type="InterPro" id="IPR012677">
    <property type="entry name" value="Nucleotide-bd_a/b_plait_sf"/>
</dbReference>
<gene>
    <name evidence="6" type="ORF">DFQ27_009455</name>
</gene>
<reference evidence="6" key="1">
    <citation type="journal article" date="2020" name="Fungal Divers.">
        <title>Resolving the Mortierellaceae phylogeny through synthesis of multi-gene phylogenetics and phylogenomics.</title>
        <authorList>
            <person name="Vandepol N."/>
            <person name="Liber J."/>
            <person name="Desiro A."/>
            <person name="Na H."/>
            <person name="Kennedy M."/>
            <person name="Barry K."/>
            <person name="Grigoriev I.V."/>
            <person name="Miller A.N."/>
            <person name="O'Donnell K."/>
            <person name="Stajich J.E."/>
            <person name="Bonito G."/>
        </authorList>
    </citation>
    <scope>NUCLEOTIDE SEQUENCE</scope>
    <source>
        <strain evidence="6">BC1065</strain>
    </source>
</reference>
<protein>
    <submittedName>
        <fullName evidence="6">Uncharacterized protein</fullName>
    </submittedName>
</protein>
<feature type="region of interest" description="Disordered" evidence="3">
    <location>
        <begin position="98"/>
        <end position="262"/>
    </location>
</feature>
<dbReference type="EMBL" id="JAAAJB010000870">
    <property type="protein sequence ID" value="KAG0250353.1"/>
    <property type="molecule type" value="Genomic_DNA"/>
</dbReference>
<dbReference type="AlphaFoldDB" id="A0A9P6TX26"/>
<feature type="compositionally biased region" description="Basic residues" evidence="3">
    <location>
        <begin position="111"/>
        <end position="129"/>
    </location>
</feature>
<dbReference type="SUPFAM" id="SSF54928">
    <property type="entry name" value="RNA-binding domain, RBD"/>
    <property type="match status" value="1"/>
</dbReference>
<feature type="compositionally biased region" description="Basic and acidic residues" evidence="3">
    <location>
        <begin position="130"/>
        <end position="176"/>
    </location>
</feature>